<keyword evidence="3 7" id="KW-0813">Transport</keyword>
<dbReference type="GO" id="GO:0005886">
    <property type="term" value="C:plasma membrane"/>
    <property type="evidence" value="ECO:0007669"/>
    <property type="project" value="TreeGrafter"/>
</dbReference>
<keyword evidence="10" id="KW-1185">Reference proteome</keyword>
<evidence type="ECO:0000313" key="10">
    <source>
        <dbReference type="Proteomes" id="UP000005408"/>
    </source>
</evidence>
<sequence length="244" mass="25705">MSEFDPLINHGARESFYHKTIRPSLAEFIGTTIFVFVGCMAVQTNDVGSIALAHGLAIALLVTGLGKISGGHFNPAVTLGVTISGGNPIVVSIFYFLAQMLGGMVGAAFALAVLPESVYKEIKGGAHTLGDGVYPGWSILAEGILTFLLVFTVLMTAVDEEKSNLAPLAIGFAVAVDIIAGAKTTGASMNPARSFGPAVAYSKYGDVWKHHYVYWVGPTAGAIAAAVIYRLLFASGNRRFYAER</sequence>
<dbReference type="EnsemblMetazoa" id="G1132.1">
    <property type="protein sequence ID" value="G1132.1:cds"/>
    <property type="gene ID" value="G1132"/>
</dbReference>
<comment type="similarity">
    <text evidence="2 7">Belongs to the MIP/aquaporin (TC 1.A.8) family.</text>
</comment>
<feature type="transmembrane region" description="Helical" evidence="8">
    <location>
        <begin position="49"/>
        <end position="68"/>
    </location>
</feature>
<organism evidence="9 10">
    <name type="scientific">Magallana gigas</name>
    <name type="common">Pacific oyster</name>
    <name type="synonym">Crassostrea gigas</name>
    <dbReference type="NCBI Taxonomy" id="29159"/>
    <lineage>
        <taxon>Eukaryota</taxon>
        <taxon>Metazoa</taxon>
        <taxon>Spiralia</taxon>
        <taxon>Lophotrochozoa</taxon>
        <taxon>Mollusca</taxon>
        <taxon>Bivalvia</taxon>
        <taxon>Autobranchia</taxon>
        <taxon>Pteriomorphia</taxon>
        <taxon>Ostreida</taxon>
        <taxon>Ostreoidea</taxon>
        <taxon>Ostreidae</taxon>
        <taxon>Magallana</taxon>
    </lineage>
</organism>
<dbReference type="SUPFAM" id="SSF81338">
    <property type="entry name" value="Aquaporin-like"/>
    <property type="match status" value="1"/>
</dbReference>
<evidence type="ECO:0000256" key="8">
    <source>
        <dbReference type="SAM" id="Phobius"/>
    </source>
</evidence>
<keyword evidence="4 7" id="KW-0812">Transmembrane</keyword>
<evidence type="ECO:0000256" key="5">
    <source>
        <dbReference type="ARBA" id="ARBA00022989"/>
    </source>
</evidence>
<dbReference type="PROSITE" id="PS00221">
    <property type="entry name" value="MIP"/>
    <property type="match status" value="1"/>
</dbReference>
<evidence type="ECO:0000256" key="3">
    <source>
        <dbReference type="ARBA" id="ARBA00022448"/>
    </source>
</evidence>
<evidence type="ECO:0000256" key="7">
    <source>
        <dbReference type="RuleBase" id="RU000477"/>
    </source>
</evidence>
<reference evidence="9" key="1">
    <citation type="submission" date="2022-08" db="UniProtKB">
        <authorList>
            <consortium name="EnsemblMetazoa"/>
        </authorList>
    </citation>
    <scope>IDENTIFICATION</scope>
    <source>
        <strain evidence="9">05x7-T-G4-1.051#20</strain>
    </source>
</reference>
<proteinExistence type="inferred from homology"/>
<dbReference type="InterPro" id="IPR023271">
    <property type="entry name" value="Aquaporin-like"/>
</dbReference>
<evidence type="ECO:0000256" key="1">
    <source>
        <dbReference type="ARBA" id="ARBA00004141"/>
    </source>
</evidence>
<dbReference type="FunFam" id="1.20.1080.10:FF:000019">
    <property type="entry name" value="AQuaPorin or aquaglyceroporin related"/>
    <property type="match status" value="1"/>
</dbReference>
<dbReference type="OrthoDB" id="3222at2759"/>
<name>A0A8W8HX04_MAGGI</name>
<dbReference type="PANTHER" id="PTHR19139:SF284">
    <property type="entry name" value="AQUAPORIN"/>
    <property type="match status" value="1"/>
</dbReference>
<keyword evidence="6 8" id="KW-0472">Membrane</keyword>
<feature type="transmembrane region" description="Helical" evidence="8">
    <location>
        <begin position="25"/>
        <end position="43"/>
    </location>
</feature>
<dbReference type="PRINTS" id="PR00783">
    <property type="entry name" value="MINTRINSICP"/>
</dbReference>
<dbReference type="Gene3D" id="1.20.1080.10">
    <property type="entry name" value="Glycerol uptake facilitator protein"/>
    <property type="match status" value="1"/>
</dbReference>
<feature type="transmembrane region" description="Helical" evidence="8">
    <location>
        <begin position="89"/>
        <end position="114"/>
    </location>
</feature>
<dbReference type="InterPro" id="IPR034294">
    <property type="entry name" value="Aquaporin_transptr"/>
</dbReference>
<evidence type="ECO:0000313" key="9">
    <source>
        <dbReference type="EnsemblMetazoa" id="G1132.1:cds"/>
    </source>
</evidence>
<accession>A0A8W8HX04</accession>
<dbReference type="AlphaFoldDB" id="A0A8W8HX04"/>
<dbReference type="EnsemblMetazoa" id="G1132.2">
    <property type="protein sequence ID" value="G1132.2:cds"/>
    <property type="gene ID" value="G1132"/>
</dbReference>
<dbReference type="Proteomes" id="UP000005408">
    <property type="component" value="Unassembled WGS sequence"/>
</dbReference>
<comment type="subcellular location">
    <subcellularLocation>
        <location evidence="1">Membrane</location>
        <topology evidence="1">Multi-pass membrane protein</topology>
    </subcellularLocation>
</comment>
<evidence type="ECO:0000256" key="2">
    <source>
        <dbReference type="ARBA" id="ARBA00006175"/>
    </source>
</evidence>
<dbReference type="GO" id="GO:0015250">
    <property type="term" value="F:water channel activity"/>
    <property type="evidence" value="ECO:0007669"/>
    <property type="project" value="TreeGrafter"/>
</dbReference>
<evidence type="ECO:0008006" key="11">
    <source>
        <dbReference type="Google" id="ProtNLM"/>
    </source>
</evidence>
<dbReference type="PANTHER" id="PTHR19139">
    <property type="entry name" value="AQUAPORIN TRANSPORTER"/>
    <property type="match status" value="1"/>
</dbReference>
<dbReference type="InterPro" id="IPR022357">
    <property type="entry name" value="MIP_CS"/>
</dbReference>
<dbReference type="InterPro" id="IPR000425">
    <property type="entry name" value="MIP"/>
</dbReference>
<dbReference type="Pfam" id="PF00230">
    <property type="entry name" value="MIP"/>
    <property type="match status" value="1"/>
</dbReference>
<keyword evidence="5 8" id="KW-1133">Transmembrane helix</keyword>
<evidence type="ECO:0000256" key="6">
    <source>
        <dbReference type="ARBA" id="ARBA00023136"/>
    </source>
</evidence>
<protein>
    <recommendedName>
        <fullName evidence="11">Aquaporin-8</fullName>
    </recommendedName>
</protein>
<evidence type="ECO:0000256" key="4">
    <source>
        <dbReference type="ARBA" id="ARBA00022692"/>
    </source>
</evidence>
<feature type="transmembrane region" description="Helical" evidence="8">
    <location>
        <begin position="165"/>
        <end position="182"/>
    </location>
</feature>
<feature type="transmembrane region" description="Helical" evidence="8">
    <location>
        <begin position="212"/>
        <end position="232"/>
    </location>
</feature>
<dbReference type="OMA" id="SVEVAMC"/>
<feature type="transmembrane region" description="Helical" evidence="8">
    <location>
        <begin position="134"/>
        <end position="158"/>
    </location>
</feature>